<evidence type="ECO:0008006" key="3">
    <source>
        <dbReference type="Google" id="ProtNLM"/>
    </source>
</evidence>
<dbReference type="AlphaFoldDB" id="A0AAW3JVG2"/>
<protein>
    <recommendedName>
        <fullName evidence="3">PD-(D/E)XK nuclease family transposase</fullName>
    </recommendedName>
</protein>
<keyword evidence="2" id="KW-1185">Reference proteome</keyword>
<comment type="caution">
    <text evidence="1">The sequence shown here is derived from an EMBL/GenBank/DDBJ whole genome shotgun (WGS) entry which is preliminary data.</text>
</comment>
<dbReference type="Proteomes" id="UP000050833">
    <property type="component" value="Unassembled WGS sequence"/>
</dbReference>
<dbReference type="RefSeq" id="WP_055943022.1">
    <property type="nucleotide sequence ID" value="NZ_JAQDCV010000001.1"/>
</dbReference>
<reference evidence="1 2" key="1">
    <citation type="submission" date="2015-10" db="EMBL/GenBank/DDBJ databases">
        <title>Butyribacter intestini gen. nov., sp. nov., a butyric acid-producing bacterium of the family Lachnospiraceae isolated from the human faeces.</title>
        <authorList>
            <person name="Zou Y."/>
            <person name="Xue W."/>
            <person name="Luo G."/>
            <person name="Lv M."/>
        </authorList>
    </citation>
    <scope>NUCLEOTIDE SEQUENCE [LARGE SCALE GENOMIC DNA]</scope>
    <source>
        <strain evidence="1 2">TF01-11</strain>
    </source>
</reference>
<gene>
    <name evidence="1" type="ORF">APZ18_04540</name>
</gene>
<organism evidence="1 2">
    <name type="scientific">Butyribacter intestini</name>
    <dbReference type="NCBI Taxonomy" id="1703332"/>
    <lineage>
        <taxon>Bacteria</taxon>
        <taxon>Bacillati</taxon>
        <taxon>Bacillota</taxon>
        <taxon>Clostridia</taxon>
        <taxon>Lachnospirales</taxon>
        <taxon>Lachnospiraceae</taxon>
        <taxon>Butyribacter</taxon>
    </lineage>
</organism>
<evidence type="ECO:0000313" key="2">
    <source>
        <dbReference type="Proteomes" id="UP000050833"/>
    </source>
</evidence>
<evidence type="ECO:0000313" key="1">
    <source>
        <dbReference type="EMBL" id="KQC86903.1"/>
    </source>
</evidence>
<proteinExistence type="predicted"/>
<dbReference type="EMBL" id="LLKB01000001">
    <property type="protein sequence ID" value="KQC86903.1"/>
    <property type="molecule type" value="Genomic_DNA"/>
</dbReference>
<accession>A0AAW3JVG2</accession>
<sequence length="325" mass="37507">MNTEIKNAIIAADDKTQYDIYAKRLLAQKSILANILVKTVAEFKDMDPSEVEKYIEGEPEIGIIPIEPGVTNVQKTDEQGQRITGFNTENAEINEGMIRFDIVFYVRIPSTDNEENRLLKIIVNVECQKDEPTAYSILNRAIFYVSRLISSQKERDFANSNYDDIKQVFSIWVCMNMKYNSMTHIHLTKDETLKPYEWKGNLDLLNIVMIGITNELPEKDERYELHRLICALLSNQVQGNQKFDILEKEYNIPTNTELREDVSVMCNLSLGIEERAEARGENKKSEKVVMNMYKKGYTTEQIMDIVELGEEEIKDIIKANLQAVK</sequence>
<name>A0AAW3JVG2_9FIRM</name>